<organism evidence="1 2">
    <name type="scientific">Streptococcus parasanguinis</name>
    <dbReference type="NCBI Taxonomy" id="1318"/>
    <lineage>
        <taxon>Bacteria</taxon>
        <taxon>Bacillati</taxon>
        <taxon>Bacillota</taxon>
        <taxon>Bacilli</taxon>
        <taxon>Lactobacillales</taxon>
        <taxon>Streptococcaceae</taxon>
        <taxon>Streptococcus</taxon>
    </lineage>
</organism>
<dbReference type="Proteomes" id="UP000441330">
    <property type="component" value="Unassembled WGS sequence"/>
</dbReference>
<dbReference type="RefSeq" id="WP_129824993.1">
    <property type="nucleotide sequence ID" value="NZ_RCYS01000015.1"/>
</dbReference>
<dbReference type="AlphaFoldDB" id="A0A4Q5BJP6"/>
<evidence type="ECO:0000313" key="2">
    <source>
        <dbReference type="Proteomes" id="UP000441330"/>
    </source>
</evidence>
<accession>A0A4Q5BJP6</accession>
<sequence length="100" mass="11762">MKKSKSLSNWIGKVVVIFCLIFGMSAGYIQKVYANHYSSWVIIWVSGVKEKRILYNGFKPLIQMYQDVRYRRTYTDDAGRTSYQYKTEQRSLGLRSPYAN</sequence>
<comment type="caution">
    <text evidence="1">The sequence shown here is derived from an EMBL/GenBank/DDBJ whole genome shotgun (WGS) entry which is preliminary data.</text>
</comment>
<protein>
    <submittedName>
        <fullName evidence="1">Uncharacterized protein</fullName>
    </submittedName>
</protein>
<proteinExistence type="predicted"/>
<name>A0A4Q5BJP6_STRPA</name>
<dbReference type="EMBL" id="WMZJ01000011">
    <property type="protein sequence ID" value="MTS55284.1"/>
    <property type="molecule type" value="Genomic_DNA"/>
</dbReference>
<reference evidence="1 2" key="1">
    <citation type="journal article" date="2019" name="Nat. Med.">
        <title>A library of human gut bacterial isolates paired with longitudinal multiomics data enables mechanistic microbiome research.</title>
        <authorList>
            <person name="Poyet M."/>
            <person name="Groussin M."/>
            <person name="Gibbons S.M."/>
            <person name="Avila-Pacheco J."/>
            <person name="Jiang X."/>
            <person name="Kearney S.M."/>
            <person name="Perrotta A.R."/>
            <person name="Berdy B."/>
            <person name="Zhao S."/>
            <person name="Lieberman T.D."/>
            <person name="Swanson P.K."/>
            <person name="Smith M."/>
            <person name="Roesemann S."/>
            <person name="Alexander J.E."/>
            <person name="Rich S.A."/>
            <person name="Livny J."/>
            <person name="Vlamakis H."/>
            <person name="Clish C."/>
            <person name="Bullock K."/>
            <person name="Deik A."/>
            <person name="Scott J."/>
            <person name="Pierce K.A."/>
            <person name="Xavier R.J."/>
            <person name="Alm E.J."/>
        </authorList>
    </citation>
    <scope>NUCLEOTIDE SEQUENCE [LARGE SCALE GENOMIC DNA]</scope>
    <source>
        <strain evidence="1 2">BIOML-A1</strain>
    </source>
</reference>
<evidence type="ECO:0000313" key="1">
    <source>
        <dbReference type="EMBL" id="MTS55284.1"/>
    </source>
</evidence>
<gene>
    <name evidence="1" type="ORF">GMC94_10680</name>
</gene>